<name>A0A126HBT2_9CAUD</name>
<keyword evidence="1 4" id="KW-0489">Methyltransferase</keyword>
<evidence type="ECO:0000313" key="5">
    <source>
        <dbReference type="Proteomes" id="UP000222870"/>
    </source>
</evidence>
<evidence type="ECO:0000256" key="2">
    <source>
        <dbReference type="ARBA" id="ARBA00022679"/>
    </source>
</evidence>
<dbReference type="GO" id="GO:0032259">
    <property type="term" value="P:methylation"/>
    <property type="evidence" value="ECO:0007669"/>
    <property type="project" value="UniProtKB-KW"/>
</dbReference>
<reference evidence="4 5" key="1">
    <citation type="journal article" date="2016" name="Sci. Rep.">
        <title>Comparative genomics and functional analysis of the 936 group of lactococcal Siphoviridae phages.</title>
        <authorList>
            <person name="Murphy J."/>
            <person name="Bottacini F."/>
            <person name="Mahony J."/>
            <person name="Kelleher P."/>
            <person name="Neve H."/>
            <person name="Zomer A."/>
            <person name="Nauta A."/>
            <person name="van Sinderen D."/>
        </authorList>
    </citation>
    <scope>NUCLEOTIDE SEQUENCE [LARGE SCALE GENOMIC DNA]</scope>
</reference>
<keyword evidence="5" id="KW-1185">Reference proteome</keyword>
<dbReference type="SUPFAM" id="SSF53335">
    <property type="entry name" value="S-adenosyl-L-methionine-dependent methyltransferases"/>
    <property type="match status" value="1"/>
</dbReference>
<evidence type="ECO:0000259" key="3">
    <source>
        <dbReference type="Pfam" id="PF01555"/>
    </source>
</evidence>
<dbReference type="EMBL" id="KP793122">
    <property type="protein sequence ID" value="ALM64058.1"/>
    <property type="molecule type" value="Genomic_DNA"/>
</dbReference>
<dbReference type="InterPro" id="IPR029063">
    <property type="entry name" value="SAM-dependent_MTases_sf"/>
</dbReference>
<evidence type="ECO:0000256" key="1">
    <source>
        <dbReference type="ARBA" id="ARBA00022603"/>
    </source>
</evidence>
<organism evidence="4 5">
    <name type="scientific">Lactococcus phage 936 group phage PhiL.6</name>
    <dbReference type="NCBI Taxonomy" id="1636582"/>
    <lineage>
        <taxon>Viruses</taxon>
        <taxon>Duplodnaviria</taxon>
        <taxon>Heunggongvirae</taxon>
        <taxon>Uroviricota</taxon>
        <taxon>Caudoviricetes</taxon>
        <taxon>Skunavirus</taxon>
        <taxon>Skunavirus L6</taxon>
    </lineage>
</organism>
<dbReference type="InterPro" id="IPR002941">
    <property type="entry name" value="DNA_methylase_N4/N6"/>
</dbReference>
<dbReference type="Proteomes" id="UP000222870">
    <property type="component" value="Segment"/>
</dbReference>
<sequence>MIELNKIYNEECLEGMKQIPDGSVDMILCDLPYGTTAVACLNTERNFIGFELNEEYYNMSLKRISENE</sequence>
<keyword evidence="2" id="KW-0808">Transferase</keyword>
<dbReference type="Gene3D" id="3.40.50.150">
    <property type="entry name" value="Vaccinia Virus protein VP39"/>
    <property type="match status" value="2"/>
</dbReference>
<dbReference type="GO" id="GO:0008170">
    <property type="term" value="F:N-methyltransferase activity"/>
    <property type="evidence" value="ECO:0007669"/>
    <property type="project" value="InterPro"/>
</dbReference>
<accession>A0A126HBT2</accession>
<proteinExistence type="predicted"/>
<evidence type="ECO:0000313" key="4">
    <source>
        <dbReference type="EMBL" id="ALM64058.1"/>
    </source>
</evidence>
<protein>
    <submittedName>
        <fullName evidence="4">DNA methylase</fullName>
    </submittedName>
</protein>
<feature type="domain" description="DNA methylase N-4/N-6" evidence="3">
    <location>
        <begin position="34"/>
        <end position="60"/>
    </location>
</feature>
<dbReference type="Pfam" id="PF01555">
    <property type="entry name" value="N6_N4_Mtase"/>
    <property type="match status" value="1"/>
</dbReference>
<dbReference type="GO" id="GO:0003677">
    <property type="term" value="F:DNA binding"/>
    <property type="evidence" value="ECO:0007669"/>
    <property type="project" value="InterPro"/>
</dbReference>
<gene>
    <name evidence="4" type="ORF">PhiL6_02</name>
</gene>